<evidence type="ECO:0000313" key="2">
    <source>
        <dbReference type="Proteomes" id="UP000499080"/>
    </source>
</evidence>
<dbReference type="Gene3D" id="3.30.420.10">
    <property type="entry name" value="Ribonuclease H-like superfamily/Ribonuclease H"/>
    <property type="match status" value="1"/>
</dbReference>
<keyword evidence="2" id="KW-1185">Reference proteome</keyword>
<dbReference type="GO" id="GO:0003676">
    <property type="term" value="F:nucleic acid binding"/>
    <property type="evidence" value="ECO:0007669"/>
    <property type="project" value="InterPro"/>
</dbReference>
<name>A0A4Y2N7H3_ARAVE</name>
<dbReference type="InterPro" id="IPR036397">
    <property type="entry name" value="RNaseH_sf"/>
</dbReference>
<gene>
    <name evidence="1" type="ORF">AVEN_233490_1</name>
</gene>
<reference evidence="1 2" key="1">
    <citation type="journal article" date="2019" name="Sci. Rep.">
        <title>Orb-weaving spider Araneus ventricosus genome elucidates the spidroin gene catalogue.</title>
        <authorList>
            <person name="Kono N."/>
            <person name="Nakamura H."/>
            <person name="Ohtoshi R."/>
            <person name="Moran D.A.P."/>
            <person name="Shinohara A."/>
            <person name="Yoshida Y."/>
            <person name="Fujiwara M."/>
            <person name="Mori M."/>
            <person name="Tomita M."/>
            <person name="Arakawa K."/>
        </authorList>
    </citation>
    <scope>NUCLEOTIDE SEQUENCE [LARGE SCALE GENOMIC DNA]</scope>
</reference>
<dbReference type="SUPFAM" id="SSF53098">
    <property type="entry name" value="Ribonuclease H-like"/>
    <property type="match status" value="1"/>
</dbReference>
<proteinExistence type="predicted"/>
<organism evidence="1 2">
    <name type="scientific">Araneus ventricosus</name>
    <name type="common">Orbweaver spider</name>
    <name type="synonym">Epeira ventricosa</name>
    <dbReference type="NCBI Taxonomy" id="182803"/>
    <lineage>
        <taxon>Eukaryota</taxon>
        <taxon>Metazoa</taxon>
        <taxon>Ecdysozoa</taxon>
        <taxon>Arthropoda</taxon>
        <taxon>Chelicerata</taxon>
        <taxon>Arachnida</taxon>
        <taxon>Araneae</taxon>
        <taxon>Araneomorphae</taxon>
        <taxon>Entelegynae</taxon>
        <taxon>Araneoidea</taxon>
        <taxon>Araneidae</taxon>
        <taxon>Araneus</taxon>
    </lineage>
</organism>
<dbReference type="InterPro" id="IPR012337">
    <property type="entry name" value="RNaseH-like_sf"/>
</dbReference>
<dbReference type="EMBL" id="BGPR01008675">
    <property type="protein sequence ID" value="GBN35291.1"/>
    <property type="molecule type" value="Genomic_DNA"/>
</dbReference>
<evidence type="ECO:0000313" key="1">
    <source>
        <dbReference type="EMBL" id="GBN35291.1"/>
    </source>
</evidence>
<dbReference type="Proteomes" id="UP000499080">
    <property type="component" value="Unassembled WGS sequence"/>
</dbReference>
<accession>A0A4Y2N7H3</accession>
<protein>
    <submittedName>
        <fullName evidence="1">Uncharacterized protein</fullName>
    </submittedName>
</protein>
<dbReference type="AlphaFoldDB" id="A0A4Y2N7H3"/>
<comment type="caution">
    <text evidence="1">The sequence shown here is derived from an EMBL/GenBank/DDBJ whole genome shotgun (WGS) entry which is preliminary data.</text>
</comment>
<sequence length="176" mass="20085">MFSAHQEILPYNQHKFIIYTDSMSALETLAHYDNRIPPVALEILSVLQLLQNKGFSIIVCWVLSHVGISGHETADIIARFASAFLPRALSYCDIKKFVVSHLFSVWQQKWDLLTNNKLHSVKPSIGLCPILPILQVDVKLTRLCIGHTRFTHKHLIFGERASVCPHVIRILLFITF</sequence>